<dbReference type="InterPro" id="IPR023105">
    <property type="entry name" value="YkvR-like_sf"/>
</dbReference>
<dbReference type="SUPFAM" id="SSF159173">
    <property type="entry name" value="YkvR-like"/>
    <property type="match status" value="1"/>
</dbReference>
<evidence type="ECO:0000313" key="1">
    <source>
        <dbReference type="EMBL" id="MFD1888031.1"/>
    </source>
</evidence>
<dbReference type="Gene3D" id="2.40.30.80">
    <property type="entry name" value="YkvR-like"/>
    <property type="match status" value="1"/>
</dbReference>
<sequence>MSDHQATTVLINELSLTASSYELTQHLSENDTERQLLSIDFIITGGEQYHDVTSTLYQPVVEVRVPEHGIHFQASVHRYFTSIPRLEKDTDTVAVHLELIEVNA</sequence>
<name>A0ABW4RP93_9BACL</name>
<dbReference type="RefSeq" id="WP_347323698.1">
    <property type="nucleotide sequence ID" value="NZ_JBCGUH010000002.1"/>
</dbReference>
<accession>A0ABW4RP93</accession>
<dbReference type="EMBL" id="JBHUEH010000032">
    <property type="protein sequence ID" value="MFD1888031.1"/>
    <property type="molecule type" value="Genomic_DNA"/>
</dbReference>
<dbReference type="Pfam" id="PF11514">
    <property type="entry name" value="DUF3219"/>
    <property type="match status" value="1"/>
</dbReference>
<proteinExistence type="predicted"/>
<keyword evidence="2" id="KW-1185">Reference proteome</keyword>
<evidence type="ECO:0000313" key="2">
    <source>
        <dbReference type="Proteomes" id="UP001597233"/>
    </source>
</evidence>
<organism evidence="1 2">
    <name type="scientific">Paenibacillus wenxiniae</name>
    <dbReference type="NCBI Taxonomy" id="1636843"/>
    <lineage>
        <taxon>Bacteria</taxon>
        <taxon>Bacillati</taxon>
        <taxon>Bacillota</taxon>
        <taxon>Bacilli</taxon>
        <taxon>Bacillales</taxon>
        <taxon>Paenibacillaceae</taxon>
        <taxon>Paenibacillus</taxon>
    </lineage>
</organism>
<reference evidence="2" key="1">
    <citation type="journal article" date="2019" name="Int. J. Syst. Evol. Microbiol.">
        <title>The Global Catalogue of Microorganisms (GCM) 10K type strain sequencing project: providing services to taxonomists for standard genome sequencing and annotation.</title>
        <authorList>
            <consortium name="The Broad Institute Genomics Platform"/>
            <consortium name="The Broad Institute Genome Sequencing Center for Infectious Disease"/>
            <person name="Wu L."/>
            <person name="Ma J."/>
        </authorList>
    </citation>
    <scope>NUCLEOTIDE SEQUENCE [LARGE SCALE GENOMIC DNA]</scope>
    <source>
        <strain evidence="2">CCUG 54950</strain>
    </source>
</reference>
<gene>
    <name evidence="1" type="ORF">ACFSC9_21340</name>
</gene>
<protein>
    <submittedName>
        <fullName evidence="1">DUF3219 family protein</fullName>
    </submittedName>
</protein>
<dbReference type="InterPro" id="IPR021596">
    <property type="entry name" value="DUF3219"/>
</dbReference>
<comment type="caution">
    <text evidence="1">The sequence shown here is derived from an EMBL/GenBank/DDBJ whole genome shotgun (WGS) entry which is preliminary data.</text>
</comment>
<dbReference type="Proteomes" id="UP001597233">
    <property type="component" value="Unassembled WGS sequence"/>
</dbReference>